<keyword evidence="4" id="KW-0227">DNA damage</keyword>
<dbReference type="PROSITE" id="PS00374">
    <property type="entry name" value="MGMT"/>
    <property type="match status" value="1"/>
</dbReference>
<keyword evidence="3" id="KW-0808">Transferase</keyword>
<name>X1P4N8_9ZZZZ</name>
<organism evidence="8">
    <name type="scientific">marine sediment metagenome</name>
    <dbReference type="NCBI Taxonomy" id="412755"/>
    <lineage>
        <taxon>unclassified sequences</taxon>
        <taxon>metagenomes</taxon>
        <taxon>ecological metagenomes</taxon>
    </lineage>
</organism>
<comment type="catalytic activity">
    <reaction evidence="6">
        <text>a 6-O-methyl-2'-deoxyguanosine in DNA + L-cysteinyl-[protein] = S-methyl-L-cysteinyl-[protein] + a 2'-deoxyguanosine in DNA</text>
        <dbReference type="Rhea" id="RHEA:24000"/>
        <dbReference type="Rhea" id="RHEA-COMP:10131"/>
        <dbReference type="Rhea" id="RHEA-COMP:10132"/>
        <dbReference type="Rhea" id="RHEA-COMP:11367"/>
        <dbReference type="Rhea" id="RHEA-COMP:11368"/>
        <dbReference type="ChEBI" id="CHEBI:29950"/>
        <dbReference type="ChEBI" id="CHEBI:82612"/>
        <dbReference type="ChEBI" id="CHEBI:85445"/>
        <dbReference type="ChEBI" id="CHEBI:85448"/>
        <dbReference type="EC" id="2.1.1.63"/>
    </reaction>
</comment>
<keyword evidence="2" id="KW-0489">Methyltransferase</keyword>
<evidence type="ECO:0000256" key="5">
    <source>
        <dbReference type="ARBA" id="ARBA00023204"/>
    </source>
</evidence>
<accession>X1P4N8</accession>
<dbReference type="PANTHER" id="PTHR10815">
    <property type="entry name" value="METHYLATED-DNA--PROTEIN-CYSTEINE METHYLTRANSFERASE"/>
    <property type="match status" value="1"/>
</dbReference>
<keyword evidence="5" id="KW-0234">DNA repair</keyword>
<dbReference type="Pfam" id="PF01035">
    <property type="entry name" value="DNA_binding_1"/>
    <property type="match status" value="1"/>
</dbReference>
<dbReference type="InterPro" id="IPR036388">
    <property type="entry name" value="WH-like_DNA-bd_sf"/>
</dbReference>
<dbReference type="NCBIfam" id="TIGR00589">
    <property type="entry name" value="ogt"/>
    <property type="match status" value="1"/>
</dbReference>
<gene>
    <name evidence="8" type="ORF">S06H3_61229</name>
</gene>
<dbReference type="PANTHER" id="PTHR10815:SF13">
    <property type="entry name" value="METHYLATED-DNA--PROTEIN-CYSTEINE METHYLTRANSFERASE"/>
    <property type="match status" value="1"/>
</dbReference>
<comment type="caution">
    <text evidence="8">The sequence shown here is derived from an EMBL/GenBank/DDBJ whole genome shotgun (WGS) entry which is preliminary data.</text>
</comment>
<comment type="catalytic activity">
    <reaction evidence="1">
        <text>a 4-O-methyl-thymidine in DNA + L-cysteinyl-[protein] = a thymidine in DNA + S-methyl-L-cysteinyl-[protein]</text>
        <dbReference type="Rhea" id="RHEA:53428"/>
        <dbReference type="Rhea" id="RHEA-COMP:10131"/>
        <dbReference type="Rhea" id="RHEA-COMP:10132"/>
        <dbReference type="Rhea" id="RHEA-COMP:13555"/>
        <dbReference type="Rhea" id="RHEA-COMP:13556"/>
        <dbReference type="ChEBI" id="CHEBI:29950"/>
        <dbReference type="ChEBI" id="CHEBI:82612"/>
        <dbReference type="ChEBI" id="CHEBI:137386"/>
        <dbReference type="ChEBI" id="CHEBI:137387"/>
        <dbReference type="EC" id="2.1.1.63"/>
    </reaction>
</comment>
<dbReference type="GO" id="GO:0006281">
    <property type="term" value="P:DNA repair"/>
    <property type="evidence" value="ECO:0007669"/>
    <property type="project" value="UniProtKB-KW"/>
</dbReference>
<evidence type="ECO:0000313" key="8">
    <source>
        <dbReference type="EMBL" id="GAI50823.1"/>
    </source>
</evidence>
<dbReference type="InterPro" id="IPR014048">
    <property type="entry name" value="MethylDNA_cys_MeTrfase_DNA-bd"/>
</dbReference>
<dbReference type="SUPFAM" id="SSF46767">
    <property type="entry name" value="Methylated DNA-protein cysteine methyltransferase, C-terminal domain"/>
    <property type="match status" value="1"/>
</dbReference>
<evidence type="ECO:0000259" key="7">
    <source>
        <dbReference type="Pfam" id="PF01035"/>
    </source>
</evidence>
<protein>
    <recommendedName>
        <fullName evidence="7">Methylated-DNA-[protein]-cysteine S-methyltransferase DNA binding domain-containing protein</fullName>
    </recommendedName>
</protein>
<dbReference type="AlphaFoldDB" id="X1P4N8"/>
<dbReference type="Gene3D" id="1.10.10.10">
    <property type="entry name" value="Winged helix-like DNA-binding domain superfamily/Winged helix DNA-binding domain"/>
    <property type="match status" value="1"/>
</dbReference>
<sequence length="76" mass="8511">SYGQIAKEIKKPRAYRAVGNAISKNPIPIVIPCHRVIKSDGSIGGFGLTILNIPNCIKNFLLKISYFYININIKFF</sequence>
<dbReference type="CDD" id="cd06445">
    <property type="entry name" value="ATase"/>
    <property type="match status" value="1"/>
</dbReference>
<evidence type="ECO:0000256" key="4">
    <source>
        <dbReference type="ARBA" id="ARBA00022763"/>
    </source>
</evidence>
<dbReference type="InterPro" id="IPR001497">
    <property type="entry name" value="MethylDNA_cys_MeTrfase_AS"/>
</dbReference>
<evidence type="ECO:0000256" key="6">
    <source>
        <dbReference type="ARBA" id="ARBA00049348"/>
    </source>
</evidence>
<dbReference type="EMBL" id="BARV01040100">
    <property type="protein sequence ID" value="GAI50823.1"/>
    <property type="molecule type" value="Genomic_DNA"/>
</dbReference>
<proteinExistence type="predicted"/>
<dbReference type="GO" id="GO:0003908">
    <property type="term" value="F:methylated-DNA-[protein]-cysteine S-methyltransferase activity"/>
    <property type="evidence" value="ECO:0007669"/>
    <property type="project" value="UniProtKB-EC"/>
</dbReference>
<evidence type="ECO:0000256" key="1">
    <source>
        <dbReference type="ARBA" id="ARBA00001286"/>
    </source>
</evidence>
<evidence type="ECO:0000256" key="2">
    <source>
        <dbReference type="ARBA" id="ARBA00022603"/>
    </source>
</evidence>
<dbReference type="InterPro" id="IPR036217">
    <property type="entry name" value="MethylDNA_cys_MeTrfase_DNAb"/>
</dbReference>
<evidence type="ECO:0000256" key="3">
    <source>
        <dbReference type="ARBA" id="ARBA00022679"/>
    </source>
</evidence>
<dbReference type="GO" id="GO:0032259">
    <property type="term" value="P:methylation"/>
    <property type="evidence" value="ECO:0007669"/>
    <property type="project" value="UniProtKB-KW"/>
</dbReference>
<reference evidence="8" key="1">
    <citation type="journal article" date="2014" name="Front. Microbiol.">
        <title>High frequency of phylogenetically diverse reductive dehalogenase-homologous genes in deep subseafloor sedimentary metagenomes.</title>
        <authorList>
            <person name="Kawai M."/>
            <person name="Futagami T."/>
            <person name="Toyoda A."/>
            <person name="Takaki Y."/>
            <person name="Nishi S."/>
            <person name="Hori S."/>
            <person name="Arai W."/>
            <person name="Tsubouchi T."/>
            <person name="Morono Y."/>
            <person name="Uchiyama I."/>
            <person name="Ito T."/>
            <person name="Fujiyama A."/>
            <person name="Inagaki F."/>
            <person name="Takami H."/>
        </authorList>
    </citation>
    <scope>NUCLEOTIDE SEQUENCE</scope>
    <source>
        <strain evidence="8">Expedition CK06-06</strain>
    </source>
</reference>
<feature type="domain" description="Methylated-DNA-[protein]-cysteine S-methyltransferase DNA binding" evidence="7">
    <location>
        <begin position="1"/>
        <end position="47"/>
    </location>
</feature>
<feature type="non-terminal residue" evidence="8">
    <location>
        <position position="1"/>
    </location>
</feature>